<dbReference type="Proteomes" id="UP001187346">
    <property type="component" value="Unassembled WGS sequence"/>
</dbReference>
<evidence type="ECO:0000313" key="1">
    <source>
        <dbReference type="EMBL" id="MDV7219580.1"/>
    </source>
</evidence>
<sequence>MLVPDPKAVRKLLTRYAVLRISQAERHRPQAADELNDVVYTLCVMMGTTGIQQAIVKADALLAAARSTPGRMVADGRAAA</sequence>
<dbReference type="RefSeq" id="WP_317773462.1">
    <property type="nucleotide sequence ID" value="NZ_JAWMAJ010000098.1"/>
</dbReference>
<comment type="caution">
    <text evidence="1">The sequence shown here is derived from an EMBL/GenBank/DDBJ whole genome shotgun (WGS) entry which is preliminary data.</text>
</comment>
<dbReference type="EMBL" id="JAWMAJ010000098">
    <property type="protein sequence ID" value="MDV7219580.1"/>
    <property type="molecule type" value="Genomic_DNA"/>
</dbReference>
<keyword evidence="2" id="KW-1185">Reference proteome</keyword>
<proteinExistence type="predicted"/>
<organism evidence="1 2">
    <name type="scientific">Streptomyces prunicolor</name>
    <dbReference type="NCBI Taxonomy" id="67348"/>
    <lineage>
        <taxon>Bacteria</taxon>
        <taxon>Bacillati</taxon>
        <taxon>Actinomycetota</taxon>
        <taxon>Actinomycetes</taxon>
        <taxon>Kitasatosporales</taxon>
        <taxon>Streptomycetaceae</taxon>
        <taxon>Streptomyces</taxon>
    </lineage>
</organism>
<accession>A0ABU4FG43</accession>
<gene>
    <name evidence="1" type="ORF">R5A26_26935</name>
</gene>
<evidence type="ECO:0000313" key="2">
    <source>
        <dbReference type="Proteomes" id="UP001187346"/>
    </source>
</evidence>
<protein>
    <submittedName>
        <fullName evidence="1">DUF5133 domain-containing protein</fullName>
    </submittedName>
</protein>
<dbReference type="InterPro" id="IPR033457">
    <property type="entry name" value="DUF5133"/>
</dbReference>
<dbReference type="Pfam" id="PF17196">
    <property type="entry name" value="DUF5133"/>
    <property type="match status" value="1"/>
</dbReference>
<reference evidence="1 2" key="1">
    <citation type="submission" date="2023-10" db="EMBL/GenBank/DDBJ databases">
        <title>Characterization of rhizosphere-enriched actinobacteria from wheat plants lab-grown on chernevaya soil.</title>
        <authorList>
            <person name="Tikhonova E.N."/>
            <person name="Konopkin A."/>
            <person name="Kravchenko I.K."/>
        </authorList>
    </citation>
    <scope>NUCLEOTIDE SEQUENCE [LARGE SCALE GENOMIC DNA]</scope>
    <source>
        <strain evidence="1 2">RR29</strain>
    </source>
</reference>
<name>A0ABU4FG43_9ACTN</name>